<name>A0A7J7DUT0_TRIWF</name>
<dbReference type="AlphaFoldDB" id="A0A7J7DUT0"/>
<dbReference type="GO" id="GO:0005634">
    <property type="term" value="C:nucleus"/>
    <property type="evidence" value="ECO:0007669"/>
    <property type="project" value="UniProtKB-SubCell"/>
</dbReference>
<dbReference type="InterPro" id="IPR018467">
    <property type="entry name" value="CCT_CS"/>
</dbReference>
<dbReference type="InterPro" id="IPR040390">
    <property type="entry name" value="TIFY/JAZ"/>
</dbReference>
<dbReference type="Proteomes" id="UP000593562">
    <property type="component" value="Unassembled WGS sequence"/>
</dbReference>
<dbReference type="PANTHER" id="PTHR33077:SF90">
    <property type="entry name" value="PROTEIN TIFY 7"/>
    <property type="match status" value="1"/>
</dbReference>
<dbReference type="PROSITE" id="PS51320">
    <property type="entry name" value="TIFY"/>
    <property type="match status" value="1"/>
</dbReference>
<comment type="subcellular location">
    <subcellularLocation>
        <location evidence="2">Nucleus</location>
    </subcellularLocation>
</comment>
<comment type="caution">
    <text evidence="5">The sequence shown here is derived from an EMBL/GenBank/DDBJ whole genome shotgun (WGS) entry which is preliminary data.</text>
</comment>
<dbReference type="PANTHER" id="PTHR33077">
    <property type="entry name" value="PROTEIN TIFY 4A-RELATED-RELATED"/>
    <property type="match status" value="1"/>
</dbReference>
<comment type="domain">
    <text evidence="2">The jas domain is required for interaction with COI1.</text>
</comment>
<comment type="similarity">
    <text evidence="1 2">Belongs to the TIFY/JAZ family.</text>
</comment>
<feature type="region of interest" description="Disordered" evidence="3">
    <location>
        <begin position="271"/>
        <end position="298"/>
    </location>
</feature>
<keyword evidence="2" id="KW-1184">Jasmonic acid signaling pathway</keyword>
<feature type="compositionally biased region" description="Polar residues" evidence="3">
    <location>
        <begin position="271"/>
        <end position="292"/>
    </location>
</feature>
<sequence>MERDFLGLSSKEPQAVVKEEVHTDGYKEIGVAKGPVTQWPFTNKFSALPHFMSFKAAQDDKTKKIASDALMSPAFMAKSSADAYCPGQIRSGAENQKAFNHNRQGVRHFSVTAYPPRNDVNSVYRPHDVKMFPVSNKTISVSPSIPFLNNGFPISGQNLAGRGMKPQLLGGVPVTTLHSIIPCIGSVNEISEPRSAKAFNSPAQLTIFYAGAVNVFDGISPEKAQAIMLLAGNGASMGQPKIQVQAPISTPAAGDGVPVNHLVNAAPNSDLASSMSVSSHNGAQSGSGSTTTEEIKPAKITGDVTPPVIVLEPPRTLKAMGSVAATTMIASAVPQARKASLARFLEKRKERLVILTQYVIFLYLLREKVIRITSL</sequence>
<dbReference type="GO" id="GO:0009611">
    <property type="term" value="P:response to wounding"/>
    <property type="evidence" value="ECO:0007669"/>
    <property type="project" value="UniProtKB-UniRule"/>
</dbReference>
<dbReference type="Pfam" id="PF09425">
    <property type="entry name" value="Jas_motif"/>
    <property type="match status" value="1"/>
</dbReference>
<dbReference type="SMART" id="SM00979">
    <property type="entry name" value="TIFY"/>
    <property type="match status" value="1"/>
</dbReference>
<feature type="domain" description="Tify" evidence="4">
    <location>
        <begin position="198"/>
        <end position="233"/>
    </location>
</feature>
<organism evidence="5 6">
    <name type="scientific">Tripterygium wilfordii</name>
    <name type="common">Thunder God vine</name>
    <dbReference type="NCBI Taxonomy" id="458696"/>
    <lineage>
        <taxon>Eukaryota</taxon>
        <taxon>Viridiplantae</taxon>
        <taxon>Streptophyta</taxon>
        <taxon>Embryophyta</taxon>
        <taxon>Tracheophyta</taxon>
        <taxon>Spermatophyta</taxon>
        <taxon>Magnoliopsida</taxon>
        <taxon>eudicotyledons</taxon>
        <taxon>Gunneridae</taxon>
        <taxon>Pentapetalae</taxon>
        <taxon>rosids</taxon>
        <taxon>fabids</taxon>
        <taxon>Celastrales</taxon>
        <taxon>Celastraceae</taxon>
        <taxon>Tripterygium</taxon>
    </lineage>
</organism>
<dbReference type="Pfam" id="PF06200">
    <property type="entry name" value="tify"/>
    <property type="match status" value="1"/>
</dbReference>
<protein>
    <recommendedName>
        <fullName evidence="2">Protein TIFY</fullName>
    </recommendedName>
    <alternativeName>
        <fullName evidence="2">Jasmonate ZIM domain-containing protein</fullName>
    </alternativeName>
</protein>
<dbReference type="EMBL" id="JAAARO010000003">
    <property type="protein sequence ID" value="KAF5750128.1"/>
    <property type="molecule type" value="Genomic_DNA"/>
</dbReference>
<gene>
    <name evidence="5" type="ORF">HS088_TW03G00460</name>
</gene>
<reference evidence="5 6" key="1">
    <citation type="journal article" date="2020" name="Nat. Commun.">
        <title>Genome of Tripterygium wilfordii and identification of cytochrome P450 involved in triptolide biosynthesis.</title>
        <authorList>
            <person name="Tu L."/>
            <person name="Su P."/>
            <person name="Zhang Z."/>
            <person name="Gao L."/>
            <person name="Wang J."/>
            <person name="Hu T."/>
            <person name="Zhou J."/>
            <person name="Zhang Y."/>
            <person name="Zhao Y."/>
            <person name="Liu Y."/>
            <person name="Song Y."/>
            <person name="Tong Y."/>
            <person name="Lu Y."/>
            <person name="Yang J."/>
            <person name="Xu C."/>
            <person name="Jia M."/>
            <person name="Peters R.J."/>
            <person name="Huang L."/>
            <person name="Gao W."/>
        </authorList>
    </citation>
    <scope>NUCLEOTIDE SEQUENCE [LARGE SCALE GENOMIC DNA]</scope>
    <source>
        <strain evidence="6">cv. XIE 37</strain>
        <tissue evidence="5">Leaf</tissue>
    </source>
</reference>
<dbReference type="InParanoid" id="A0A7J7DUT0"/>
<dbReference type="GO" id="GO:2000022">
    <property type="term" value="P:regulation of jasmonic acid mediated signaling pathway"/>
    <property type="evidence" value="ECO:0007669"/>
    <property type="project" value="UniProtKB-UniRule"/>
</dbReference>
<evidence type="ECO:0000259" key="4">
    <source>
        <dbReference type="PROSITE" id="PS51320"/>
    </source>
</evidence>
<evidence type="ECO:0000256" key="3">
    <source>
        <dbReference type="SAM" id="MobiDB-lite"/>
    </source>
</evidence>
<dbReference type="InterPro" id="IPR010399">
    <property type="entry name" value="Tify_dom"/>
</dbReference>
<comment type="function">
    <text evidence="2">Repressor of jasmonate responses.</text>
</comment>
<dbReference type="GO" id="GO:0031347">
    <property type="term" value="P:regulation of defense response"/>
    <property type="evidence" value="ECO:0007669"/>
    <property type="project" value="UniProtKB-UniRule"/>
</dbReference>
<evidence type="ECO:0000313" key="6">
    <source>
        <dbReference type="Proteomes" id="UP000593562"/>
    </source>
</evidence>
<evidence type="ECO:0000256" key="1">
    <source>
        <dbReference type="ARBA" id="ARBA00008614"/>
    </source>
</evidence>
<evidence type="ECO:0000256" key="2">
    <source>
        <dbReference type="RuleBase" id="RU369065"/>
    </source>
</evidence>
<proteinExistence type="inferred from homology"/>
<evidence type="ECO:0000313" key="5">
    <source>
        <dbReference type="EMBL" id="KAF5750128.1"/>
    </source>
</evidence>
<keyword evidence="6" id="KW-1185">Reference proteome</keyword>
<keyword evidence="2" id="KW-0539">Nucleus</keyword>
<accession>A0A7J7DUT0</accession>